<dbReference type="Proteomes" id="UP000188947">
    <property type="component" value="Unassembled WGS sequence"/>
</dbReference>
<dbReference type="SUPFAM" id="SSF109854">
    <property type="entry name" value="DinB/YfiT-like putative metalloenzymes"/>
    <property type="match status" value="1"/>
</dbReference>
<organism evidence="4 5">
    <name type="scientific">Elizabethkingia meningoseptica</name>
    <name type="common">Chryseobacterium meningosepticum</name>
    <dbReference type="NCBI Taxonomy" id="238"/>
    <lineage>
        <taxon>Bacteria</taxon>
        <taxon>Pseudomonadati</taxon>
        <taxon>Bacteroidota</taxon>
        <taxon>Flavobacteriia</taxon>
        <taxon>Flavobacteriales</taxon>
        <taxon>Weeksellaceae</taxon>
        <taxon>Elizabethkingia</taxon>
    </lineage>
</organism>
<sequence length="163" mass="18768">MSIKDGILIENQREAENTKRIIERLHDEHADWKPHQKSMSALRLASHVVELHLWLKEALQRESFNFHTDYVPLKATSFKELQDTLAKGVEENIAFVNGTDENFWLQNYTLKAGEHTIAELPRLGALRFIINNHLIHHRGQLSLYLRLLDIPVPGIYGPSADEA</sequence>
<dbReference type="STRING" id="238.BBD35_03130"/>
<dbReference type="Pfam" id="PF05163">
    <property type="entry name" value="DinB"/>
    <property type="match status" value="1"/>
</dbReference>
<protein>
    <submittedName>
        <fullName evidence="4">Damage-inducible protein DinB</fullName>
    </submittedName>
</protein>
<feature type="binding site" evidence="3">
    <location>
        <position position="137"/>
    </location>
    <ligand>
        <name>a divalent metal cation</name>
        <dbReference type="ChEBI" id="CHEBI:60240"/>
    </ligand>
</feature>
<keyword evidence="2 3" id="KW-0479">Metal-binding</keyword>
<dbReference type="RefSeq" id="WP_070904860.1">
    <property type="nucleotide sequence ID" value="NZ_CP016378.1"/>
</dbReference>
<evidence type="ECO:0000256" key="2">
    <source>
        <dbReference type="ARBA" id="ARBA00022723"/>
    </source>
</evidence>
<name>A0A1T3F4X7_ELIME</name>
<feature type="binding site" evidence="3">
    <location>
        <position position="133"/>
    </location>
    <ligand>
        <name>a divalent metal cation</name>
        <dbReference type="ChEBI" id="CHEBI:60240"/>
    </ligand>
</feature>
<proteinExistence type="inferred from homology"/>
<dbReference type="InterPro" id="IPR034660">
    <property type="entry name" value="DinB/YfiT-like"/>
</dbReference>
<gene>
    <name evidence="4" type="ORF">BMF97_00980</name>
</gene>
<reference evidence="4 5" key="1">
    <citation type="submission" date="2016-11" db="EMBL/GenBank/DDBJ databases">
        <title>Genome sequence and comparative genomic analysis of clinical strain Elizabethkingia meningoseptica 61421 PRCM.</title>
        <authorList>
            <person name="Wang M."/>
            <person name="Hu S."/>
            <person name="Cao L."/>
            <person name="Jiang T."/>
            <person name="Zhou Y."/>
            <person name="Ming D."/>
        </authorList>
    </citation>
    <scope>NUCLEOTIDE SEQUENCE [LARGE SCALE GENOMIC DNA]</scope>
    <source>
        <strain evidence="4 5">61421 PRCM</strain>
    </source>
</reference>
<dbReference type="AlphaFoldDB" id="A0A1T3F4X7"/>
<dbReference type="EMBL" id="MPOG01000001">
    <property type="protein sequence ID" value="OOH97870.1"/>
    <property type="molecule type" value="Genomic_DNA"/>
</dbReference>
<comment type="caution">
    <text evidence="4">The sequence shown here is derived from an EMBL/GenBank/DDBJ whole genome shotgun (WGS) entry which is preliminary data.</text>
</comment>
<feature type="binding site" evidence="3">
    <location>
        <position position="47"/>
    </location>
    <ligand>
        <name>a divalent metal cation</name>
        <dbReference type="ChEBI" id="CHEBI:60240"/>
    </ligand>
</feature>
<keyword evidence="5" id="KW-1185">Reference proteome</keyword>
<dbReference type="GO" id="GO:0046872">
    <property type="term" value="F:metal ion binding"/>
    <property type="evidence" value="ECO:0007669"/>
    <property type="project" value="UniProtKB-KW"/>
</dbReference>
<evidence type="ECO:0000256" key="3">
    <source>
        <dbReference type="PIRSR" id="PIRSR607837-1"/>
    </source>
</evidence>
<dbReference type="Gene3D" id="1.20.120.450">
    <property type="entry name" value="dinb family like domain"/>
    <property type="match status" value="1"/>
</dbReference>
<dbReference type="eggNOG" id="COG2318">
    <property type="taxonomic scope" value="Bacteria"/>
</dbReference>
<dbReference type="OrthoDB" id="119432at2"/>
<evidence type="ECO:0000313" key="4">
    <source>
        <dbReference type="EMBL" id="OOH97870.1"/>
    </source>
</evidence>
<evidence type="ECO:0000256" key="1">
    <source>
        <dbReference type="ARBA" id="ARBA00008635"/>
    </source>
</evidence>
<comment type="similarity">
    <text evidence="1">Belongs to the DinB family.</text>
</comment>
<accession>A0A1T3F4X7</accession>
<dbReference type="InterPro" id="IPR007837">
    <property type="entry name" value="DinB"/>
</dbReference>
<evidence type="ECO:0000313" key="5">
    <source>
        <dbReference type="Proteomes" id="UP000188947"/>
    </source>
</evidence>